<keyword evidence="2" id="KW-1185">Reference proteome</keyword>
<sequence length="213" mass="24421">MARLRGRSIREARVGVTGLFLQDLCTEWTKHSRGGPQAGVRNATPRALLLPPSALESADEEVFRVQTVFFHERHQFLPREERDMHRKAFAEAGALRVERVDAGALVLLDYGRMGRPGSRAWGSMARGQHREELFSLRAGEWGRAVYNERLHYWDSGEWYYRQHVLNVGLLHDAPQDVFLSTPPRFQVVRKYLLRQRGPATHISKSPLLPTQEA</sequence>
<accession>A0ABY9WG09</accession>
<protein>
    <submittedName>
        <fullName evidence="1">Uncharacterized protein</fullName>
    </submittedName>
</protein>
<proteinExistence type="predicted"/>
<dbReference type="Proteomes" id="UP001611383">
    <property type="component" value="Chromosome"/>
</dbReference>
<dbReference type="EMBL" id="CP043494">
    <property type="protein sequence ID" value="WNG42719.1"/>
    <property type="molecule type" value="Genomic_DNA"/>
</dbReference>
<gene>
    <name evidence="1" type="ORF">F0U60_00375</name>
</gene>
<name>A0ABY9WG09_9BACT</name>
<evidence type="ECO:0000313" key="2">
    <source>
        <dbReference type="Proteomes" id="UP001611383"/>
    </source>
</evidence>
<evidence type="ECO:0000313" key="1">
    <source>
        <dbReference type="EMBL" id="WNG42719.1"/>
    </source>
</evidence>
<dbReference type="RefSeq" id="WP_395812721.1">
    <property type="nucleotide sequence ID" value="NZ_CP043494.1"/>
</dbReference>
<reference evidence="1 2" key="1">
    <citation type="submission" date="2019-08" db="EMBL/GenBank/DDBJ databases">
        <title>Archangium and Cystobacter genomes.</title>
        <authorList>
            <person name="Chen I.-C.K."/>
            <person name="Wielgoss S."/>
        </authorList>
    </citation>
    <scope>NUCLEOTIDE SEQUENCE [LARGE SCALE GENOMIC DNA]</scope>
    <source>
        <strain evidence="1 2">Cbm 6</strain>
    </source>
</reference>
<organism evidence="1 2">
    <name type="scientific">Archangium minus</name>
    <dbReference type="NCBI Taxonomy" id="83450"/>
    <lineage>
        <taxon>Bacteria</taxon>
        <taxon>Pseudomonadati</taxon>
        <taxon>Myxococcota</taxon>
        <taxon>Myxococcia</taxon>
        <taxon>Myxococcales</taxon>
        <taxon>Cystobacterineae</taxon>
        <taxon>Archangiaceae</taxon>
        <taxon>Archangium</taxon>
    </lineage>
</organism>